<reference evidence="8 9" key="1">
    <citation type="submission" date="2016-10" db="EMBL/GenBank/DDBJ databases">
        <authorList>
            <person name="de Groot N.N."/>
        </authorList>
    </citation>
    <scope>NUCLEOTIDE SEQUENCE [LARGE SCALE GENOMIC DNA]</scope>
    <source>
        <strain evidence="8 9">DSM 19012</strain>
    </source>
</reference>
<evidence type="ECO:0000256" key="5">
    <source>
        <dbReference type="ARBA" id="ARBA00022982"/>
    </source>
</evidence>
<evidence type="ECO:0000256" key="1">
    <source>
        <dbReference type="ARBA" id="ARBA00022448"/>
    </source>
</evidence>
<dbReference type="NCBIfam" id="TIGR01947">
    <property type="entry name" value="rnfG"/>
    <property type="match status" value="1"/>
</dbReference>
<keyword evidence="1 6" id="KW-0813">Transport</keyword>
<keyword evidence="6" id="KW-0812">Transmembrane</keyword>
<evidence type="ECO:0000256" key="3">
    <source>
        <dbReference type="ARBA" id="ARBA00022630"/>
    </source>
</evidence>
<dbReference type="EMBL" id="FONA01000011">
    <property type="protein sequence ID" value="SFE44239.1"/>
    <property type="molecule type" value="Genomic_DNA"/>
</dbReference>
<comment type="cofactor">
    <cofactor evidence="6">
        <name>FMN</name>
        <dbReference type="ChEBI" id="CHEBI:58210"/>
    </cofactor>
</comment>
<keyword evidence="5 6" id="KW-0249">Electron transport</keyword>
<dbReference type="GO" id="GO:0009055">
    <property type="term" value="F:electron transfer activity"/>
    <property type="evidence" value="ECO:0007669"/>
    <property type="project" value="InterPro"/>
</dbReference>
<protein>
    <recommendedName>
        <fullName evidence="6">Ion-translocating oxidoreductase complex subunit G</fullName>
        <ecNumber evidence="6">7.-.-.-</ecNumber>
    </recommendedName>
    <alternativeName>
        <fullName evidence="6">Rnf electron transport complex subunit G</fullName>
    </alternativeName>
</protein>
<dbReference type="Proteomes" id="UP000181976">
    <property type="component" value="Unassembled WGS sequence"/>
</dbReference>
<evidence type="ECO:0000256" key="4">
    <source>
        <dbReference type="ARBA" id="ARBA00022643"/>
    </source>
</evidence>
<dbReference type="GO" id="GO:0005886">
    <property type="term" value="C:plasma membrane"/>
    <property type="evidence" value="ECO:0007669"/>
    <property type="project" value="UniProtKB-SubCell"/>
</dbReference>
<keyword evidence="6" id="KW-1278">Translocase</keyword>
<keyword evidence="3 6" id="KW-0285">Flavoprotein</keyword>
<gene>
    <name evidence="6" type="primary">rnfG</name>
    <name evidence="8" type="ORF">SAMN05444380_11188</name>
</gene>
<dbReference type="Pfam" id="PF04205">
    <property type="entry name" value="FMN_bind"/>
    <property type="match status" value="1"/>
</dbReference>
<dbReference type="AlphaFoldDB" id="A0A1I2AKF3"/>
<evidence type="ECO:0000313" key="9">
    <source>
        <dbReference type="Proteomes" id="UP000181976"/>
    </source>
</evidence>
<keyword evidence="9" id="KW-1185">Reference proteome</keyword>
<dbReference type="GO" id="GO:0010181">
    <property type="term" value="F:FMN binding"/>
    <property type="evidence" value="ECO:0007669"/>
    <property type="project" value="InterPro"/>
</dbReference>
<name>A0A1I2AKF3_9BACT</name>
<organism evidence="8 9">
    <name type="scientific">Thermophagus xiamenensis</name>
    <dbReference type="NCBI Taxonomy" id="385682"/>
    <lineage>
        <taxon>Bacteria</taxon>
        <taxon>Pseudomonadati</taxon>
        <taxon>Bacteroidota</taxon>
        <taxon>Bacteroidia</taxon>
        <taxon>Marinilabiliales</taxon>
        <taxon>Marinilabiliaceae</taxon>
        <taxon>Thermophagus</taxon>
    </lineage>
</organism>
<dbReference type="SMART" id="SM00900">
    <property type="entry name" value="FMN_bind"/>
    <property type="match status" value="1"/>
</dbReference>
<keyword evidence="2 6" id="KW-0597">Phosphoprotein</keyword>
<dbReference type="InterPro" id="IPR010209">
    <property type="entry name" value="Ion_transpt_RnfG/RsxG"/>
</dbReference>
<dbReference type="eggNOG" id="COG4659">
    <property type="taxonomic scope" value="Bacteria"/>
</dbReference>
<proteinExistence type="inferred from homology"/>
<feature type="modified residue" description="FMN phosphoryl threonine" evidence="6">
    <location>
        <position position="197"/>
    </location>
</feature>
<comment type="similarity">
    <text evidence="6">Belongs to the RnfG family.</text>
</comment>
<evidence type="ECO:0000256" key="2">
    <source>
        <dbReference type="ARBA" id="ARBA00022553"/>
    </source>
</evidence>
<sequence>MGKTESSLSNMALTLITITLLTGAALGYVYKLTEKPVAIAKEKKQQEAIRLVVPEFDNNPAQEMYLIPTSDGDSLKVFPAKKEGKKVGCAIESISHNGFGGDVKIMVGILPDGTIYNYQVLEHKETPGLGTKMTTWFKPSEEDNVSKASGNAFFNWLFGISNNSGGGNTSIVGVDPTKTKLEVSADGGDIDAITAATISSRAFLEAVRKAWYAYTEIVDTHSSATTKEKNSQEGGMQ</sequence>
<dbReference type="InParanoid" id="A0A1I2AKF3"/>
<comment type="function">
    <text evidence="6">Part of a membrane-bound complex that couples electron transfer with translocation of ions across the membrane.</text>
</comment>
<dbReference type="PIRSF" id="PIRSF006091">
    <property type="entry name" value="E_trnsport_RnfG"/>
    <property type="match status" value="1"/>
</dbReference>
<dbReference type="STRING" id="385682.SAMN05444380_11188"/>
<dbReference type="HAMAP" id="MF_00479">
    <property type="entry name" value="RsxG_RnfG"/>
    <property type="match status" value="1"/>
</dbReference>
<dbReference type="InterPro" id="IPR007329">
    <property type="entry name" value="FMN-bd"/>
</dbReference>
<dbReference type="RefSeq" id="WP_010526446.1">
    <property type="nucleotide sequence ID" value="NZ_AFSL01000009.1"/>
</dbReference>
<dbReference type="GO" id="GO:0022900">
    <property type="term" value="P:electron transport chain"/>
    <property type="evidence" value="ECO:0007669"/>
    <property type="project" value="UniProtKB-UniRule"/>
</dbReference>
<comment type="subcellular location">
    <subcellularLocation>
        <location evidence="6">Cell membrane</location>
        <topology evidence="6">Single-pass membrane protein</topology>
    </subcellularLocation>
</comment>
<dbReference type="EC" id="7.-.-.-" evidence="6"/>
<feature type="domain" description="FMN-binding" evidence="7">
    <location>
        <begin position="98"/>
        <end position="214"/>
    </location>
</feature>
<keyword evidence="6" id="KW-1003">Cell membrane</keyword>
<dbReference type="OrthoDB" id="9794010at2"/>
<accession>A0A1I2AKF3</accession>
<evidence type="ECO:0000259" key="7">
    <source>
        <dbReference type="SMART" id="SM00900"/>
    </source>
</evidence>
<dbReference type="PANTHER" id="PTHR36118:SF1">
    <property type="entry name" value="ION-TRANSLOCATING OXIDOREDUCTASE COMPLEX SUBUNIT G"/>
    <property type="match status" value="1"/>
</dbReference>
<evidence type="ECO:0000256" key="6">
    <source>
        <dbReference type="HAMAP-Rule" id="MF_00479"/>
    </source>
</evidence>
<keyword evidence="6" id="KW-0472">Membrane</keyword>
<dbReference type="PANTHER" id="PTHR36118">
    <property type="entry name" value="ION-TRANSLOCATING OXIDOREDUCTASE COMPLEX SUBUNIT G"/>
    <property type="match status" value="1"/>
</dbReference>
<dbReference type="FunCoup" id="A0A1I2AKF3">
    <property type="interactions" value="50"/>
</dbReference>
<keyword evidence="4 6" id="KW-0288">FMN</keyword>
<comment type="subunit">
    <text evidence="6">The complex is composed of six subunits: RnfA, RnfB, RnfC, RnfD, RnfE and RnfG.</text>
</comment>
<evidence type="ECO:0000313" key="8">
    <source>
        <dbReference type="EMBL" id="SFE44239.1"/>
    </source>
</evidence>
<keyword evidence="6" id="KW-1133">Transmembrane helix</keyword>